<name>A0A6L2K678_TANCI</name>
<sequence length="391" mass="44454">MLNVNSRYVCAIYNERLFYANHDKCVLDYVQDVNVLSKSKPTKRNNKKQVWKPTGKVYTAIGYIWKLTGRTFTIVRNKCPLTRFTSTKVVPLKETPTKSVVTPTQGIMVYCRRPKVPKSVVPKVATLEPAVIPSSTLVDQDASSPSTSQTPQESLSHVIPPDVEEADHDIKSYKEALIAPVGLKPRVIKKLVPHPDCVMIITLKWIYKVKLNELGGVLKTKARHQRVGMIFSHHFYSLRSSPKESLILHCSSGEKEKTSDIMNQEQIRQVTARDEKWVLAKKESRSVPSISSGTLSRRVQGIDFAEFLDDEATLTFLLSLGYKGPLHKHPIMYVDHMHQPMRALASIINKCLSGKTASNDKLRKSRIDILWGMFYKENVDYPKLIWEDFAF</sequence>
<feature type="compositionally biased region" description="Low complexity" evidence="1">
    <location>
        <begin position="143"/>
        <end position="156"/>
    </location>
</feature>
<proteinExistence type="predicted"/>
<organism evidence="2">
    <name type="scientific">Tanacetum cinerariifolium</name>
    <name type="common">Dalmatian daisy</name>
    <name type="synonym">Chrysanthemum cinerariifolium</name>
    <dbReference type="NCBI Taxonomy" id="118510"/>
    <lineage>
        <taxon>Eukaryota</taxon>
        <taxon>Viridiplantae</taxon>
        <taxon>Streptophyta</taxon>
        <taxon>Embryophyta</taxon>
        <taxon>Tracheophyta</taxon>
        <taxon>Spermatophyta</taxon>
        <taxon>Magnoliopsida</taxon>
        <taxon>eudicotyledons</taxon>
        <taxon>Gunneridae</taxon>
        <taxon>Pentapetalae</taxon>
        <taxon>asterids</taxon>
        <taxon>campanulids</taxon>
        <taxon>Asterales</taxon>
        <taxon>Asteraceae</taxon>
        <taxon>Asteroideae</taxon>
        <taxon>Anthemideae</taxon>
        <taxon>Anthemidinae</taxon>
        <taxon>Tanacetum</taxon>
    </lineage>
</organism>
<gene>
    <name evidence="2" type="ORF">Tci_015342</name>
</gene>
<accession>A0A6L2K678</accession>
<dbReference type="EMBL" id="BKCJ010001700">
    <property type="protein sequence ID" value="GEU43364.1"/>
    <property type="molecule type" value="Genomic_DNA"/>
</dbReference>
<feature type="region of interest" description="Disordered" evidence="1">
    <location>
        <begin position="136"/>
        <end position="157"/>
    </location>
</feature>
<evidence type="ECO:0000256" key="1">
    <source>
        <dbReference type="SAM" id="MobiDB-lite"/>
    </source>
</evidence>
<evidence type="ECO:0000313" key="2">
    <source>
        <dbReference type="EMBL" id="GEU43364.1"/>
    </source>
</evidence>
<reference evidence="2" key="1">
    <citation type="journal article" date="2019" name="Sci. Rep.">
        <title>Draft genome of Tanacetum cinerariifolium, the natural source of mosquito coil.</title>
        <authorList>
            <person name="Yamashiro T."/>
            <person name="Shiraishi A."/>
            <person name="Satake H."/>
            <person name="Nakayama K."/>
        </authorList>
    </citation>
    <scope>NUCLEOTIDE SEQUENCE</scope>
</reference>
<comment type="caution">
    <text evidence="2">The sequence shown here is derived from an EMBL/GenBank/DDBJ whole genome shotgun (WGS) entry which is preliminary data.</text>
</comment>
<dbReference type="AlphaFoldDB" id="A0A6L2K678"/>
<protein>
    <submittedName>
        <fullName evidence="2">Uncharacterized protein</fullName>
    </submittedName>
</protein>